<dbReference type="Proteomes" id="UP001153331">
    <property type="component" value="Unassembled WGS sequence"/>
</dbReference>
<keyword evidence="2" id="KW-1185">Reference proteome</keyword>
<sequence length="494" mass="54638">MLLSPLSVVLYAILALGAGGLPTDIIEHSLERGSFQGKTSLASHAVIESIVSNDHRTNVQELDKRAGKKPKPRPIPKPAPMPAPKPKPTTKKDAPVVPKPTPKPSSKTIPPKPSSTSASRTSSVMPKGSCGALLEDSTIIKRAPKVLEACENNVNLSFPTYPDSGDMTKQAKLKKIIKAYNAVVVQPCSDDYRFDIVAYPPTTSANLYTPPGKKKPDLWNGEHVMDAQLVQDFISTVGKDLTAAQMPLAYRESPNPTNQKMSKPDGCDYLFEFWNERRDPPTSSKSIDAMTHLLQVYPGKTGSFTKEMTLLPGRLNGKKERLFSGEGKNIVAPAKWKKATFDQKVNELRECILLIQYLNHPNIKRDFKAVSERISKRLEEMEGPNGWMTKTDDFYFKSTGSTNPILRDDVNEKYRPIGMAKLWDAFIFKKCTEQITAFNTFVGNGVTEVIKMSNNAQTDTKLSAAEKKRMKDRATKLQAAAKRYGKALVAVAKP</sequence>
<protein>
    <submittedName>
        <fullName evidence="1">Uncharacterized protein</fullName>
    </submittedName>
</protein>
<gene>
    <name evidence="1" type="ORF">OPT61_g3802</name>
</gene>
<accession>A0ACC2IGH6</accession>
<evidence type="ECO:0000313" key="1">
    <source>
        <dbReference type="EMBL" id="KAJ8114290.1"/>
    </source>
</evidence>
<comment type="caution">
    <text evidence="1">The sequence shown here is derived from an EMBL/GenBank/DDBJ whole genome shotgun (WGS) entry which is preliminary data.</text>
</comment>
<evidence type="ECO:0000313" key="2">
    <source>
        <dbReference type="Proteomes" id="UP001153331"/>
    </source>
</evidence>
<dbReference type="EMBL" id="JAPHNI010000203">
    <property type="protein sequence ID" value="KAJ8114290.1"/>
    <property type="molecule type" value="Genomic_DNA"/>
</dbReference>
<reference evidence="1" key="1">
    <citation type="submission" date="2022-11" db="EMBL/GenBank/DDBJ databases">
        <title>Genome Sequence of Boeremia exigua.</title>
        <authorList>
            <person name="Buettner E."/>
        </authorList>
    </citation>
    <scope>NUCLEOTIDE SEQUENCE</scope>
    <source>
        <strain evidence="1">CU02</strain>
    </source>
</reference>
<organism evidence="1 2">
    <name type="scientific">Boeremia exigua</name>
    <dbReference type="NCBI Taxonomy" id="749465"/>
    <lineage>
        <taxon>Eukaryota</taxon>
        <taxon>Fungi</taxon>
        <taxon>Dikarya</taxon>
        <taxon>Ascomycota</taxon>
        <taxon>Pezizomycotina</taxon>
        <taxon>Dothideomycetes</taxon>
        <taxon>Pleosporomycetidae</taxon>
        <taxon>Pleosporales</taxon>
        <taxon>Pleosporineae</taxon>
        <taxon>Didymellaceae</taxon>
        <taxon>Boeremia</taxon>
    </lineage>
</organism>
<proteinExistence type="predicted"/>
<name>A0ACC2IGH6_9PLEO</name>